<dbReference type="Pfam" id="PF05348">
    <property type="entry name" value="UMP1"/>
    <property type="match status" value="1"/>
</dbReference>
<gene>
    <name evidence="1" type="ORF">DERYTH_LOCUS18711</name>
</gene>
<name>A0A9N9JBE8_9GLOM</name>
<protein>
    <submittedName>
        <fullName evidence="1">6962_t:CDS:1</fullName>
    </submittedName>
</protein>
<proteinExistence type="predicted"/>
<dbReference type="EMBL" id="CAJVPY010019369">
    <property type="protein sequence ID" value="CAG8771238.1"/>
    <property type="molecule type" value="Genomic_DNA"/>
</dbReference>
<organism evidence="1 2">
    <name type="scientific">Dentiscutata erythropus</name>
    <dbReference type="NCBI Taxonomy" id="1348616"/>
    <lineage>
        <taxon>Eukaryota</taxon>
        <taxon>Fungi</taxon>
        <taxon>Fungi incertae sedis</taxon>
        <taxon>Mucoromycota</taxon>
        <taxon>Glomeromycotina</taxon>
        <taxon>Glomeromycetes</taxon>
        <taxon>Diversisporales</taxon>
        <taxon>Gigasporaceae</taxon>
        <taxon>Dentiscutata</taxon>
    </lineage>
</organism>
<reference evidence="1" key="1">
    <citation type="submission" date="2021-06" db="EMBL/GenBank/DDBJ databases">
        <authorList>
            <person name="Kallberg Y."/>
            <person name="Tangrot J."/>
            <person name="Rosling A."/>
        </authorList>
    </citation>
    <scope>NUCLEOTIDE SEQUENCE</scope>
    <source>
        <strain evidence="1">MA453B</strain>
    </source>
</reference>
<dbReference type="Proteomes" id="UP000789405">
    <property type="component" value="Unassembled WGS sequence"/>
</dbReference>
<dbReference type="AlphaFoldDB" id="A0A9N9JBE8"/>
<evidence type="ECO:0000313" key="1">
    <source>
        <dbReference type="EMBL" id="CAG8771238.1"/>
    </source>
</evidence>
<keyword evidence="2" id="KW-1185">Reference proteome</keyword>
<evidence type="ECO:0000313" key="2">
    <source>
        <dbReference type="Proteomes" id="UP000789405"/>
    </source>
</evidence>
<comment type="caution">
    <text evidence="1">The sequence shown here is derived from an EMBL/GenBank/DDBJ whole genome shotgun (WGS) entry which is preliminary data.</text>
</comment>
<accession>A0A9N9JBE8</accession>
<dbReference type="OrthoDB" id="15001at2759"/>
<sequence length="62" mass="7234">MPIDRTGQKPTKATINSDFTATKILPVYPLKNRFNQWGETNLKLTLQRRIYGIHAPLRHLME</sequence>